<name>C1MUI7_MICPC</name>
<evidence type="ECO:0000256" key="11">
    <source>
        <dbReference type="ARBA" id="ARBA00023317"/>
    </source>
</evidence>
<evidence type="ECO:0000256" key="8">
    <source>
        <dbReference type="ARBA" id="ARBA00023002"/>
    </source>
</evidence>
<feature type="compositionally biased region" description="Low complexity" evidence="12">
    <location>
        <begin position="162"/>
        <end position="186"/>
    </location>
</feature>
<dbReference type="eggNOG" id="KOG0524">
    <property type="taxonomic scope" value="Eukaryota"/>
</dbReference>
<dbReference type="FunFam" id="2.40.50.100:FF:000010">
    <property type="entry name" value="Acetyltransferase component of pyruvate dehydrogenase complex"/>
    <property type="match status" value="1"/>
</dbReference>
<dbReference type="Proteomes" id="UP000001876">
    <property type="component" value="Unassembled WGS sequence"/>
</dbReference>
<dbReference type="PROSITE" id="PS00189">
    <property type="entry name" value="LIPOYL"/>
    <property type="match status" value="1"/>
</dbReference>
<dbReference type="FunFam" id="3.40.50.920:FF:000001">
    <property type="entry name" value="Pyruvate dehydrogenase E1 beta subunit"/>
    <property type="match status" value="1"/>
</dbReference>
<evidence type="ECO:0000256" key="5">
    <source>
        <dbReference type="ARBA" id="ARBA00022823"/>
    </source>
</evidence>
<feature type="domain" description="Lipoyl-binding" evidence="13">
    <location>
        <begin position="72"/>
        <end position="148"/>
    </location>
</feature>
<dbReference type="SUPFAM" id="SSF51230">
    <property type="entry name" value="Single hybrid motif"/>
    <property type="match status" value="1"/>
</dbReference>
<feature type="compositionally biased region" description="Basic and acidic residues" evidence="12">
    <location>
        <begin position="187"/>
        <end position="197"/>
    </location>
</feature>
<evidence type="ECO:0000256" key="6">
    <source>
        <dbReference type="ARBA" id="ARBA00022946"/>
    </source>
</evidence>
<accession>C1MUI7</accession>
<dbReference type="Pfam" id="PF00364">
    <property type="entry name" value="Biotin_lipoyl"/>
    <property type="match status" value="1"/>
</dbReference>
<evidence type="ECO:0000259" key="13">
    <source>
        <dbReference type="PROSITE" id="PS50968"/>
    </source>
</evidence>
<dbReference type="Gene3D" id="3.40.50.970">
    <property type="match status" value="1"/>
</dbReference>
<dbReference type="SUPFAM" id="SSF52518">
    <property type="entry name" value="Thiamin diphosphate-binding fold (THDP-binding)"/>
    <property type="match status" value="1"/>
</dbReference>
<organism evidence="15">
    <name type="scientific">Micromonas pusilla (strain CCMP1545)</name>
    <name type="common">Picoplanktonic green alga</name>
    <dbReference type="NCBI Taxonomy" id="564608"/>
    <lineage>
        <taxon>Eukaryota</taxon>
        <taxon>Viridiplantae</taxon>
        <taxon>Chlorophyta</taxon>
        <taxon>Mamiellophyceae</taxon>
        <taxon>Mamiellales</taxon>
        <taxon>Mamiellaceae</taxon>
        <taxon>Micromonas</taxon>
    </lineage>
</organism>
<protein>
    <recommendedName>
        <fullName evidence="3">pyruvate dehydrogenase (acetyl-transferring)</fullName>
        <ecNumber evidence="3">1.2.4.1</ecNumber>
    </recommendedName>
</protein>
<dbReference type="InterPro" id="IPR011053">
    <property type="entry name" value="Single_hybrid_motif"/>
</dbReference>
<keyword evidence="11" id="KW-0670">Pyruvate</keyword>
<evidence type="ECO:0000256" key="9">
    <source>
        <dbReference type="ARBA" id="ARBA00023052"/>
    </source>
</evidence>
<evidence type="ECO:0000256" key="4">
    <source>
        <dbReference type="ARBA" id="ARBA00022723"/>
    </source>
</evidence>
<dbReference type="KEGG" id="mpp:MICPUCDRAFT_58821"/>
<dbReference type="PANTHER" id="PTHR11624">
    <property type="entry name" value="DEHYDROGENASE RELATED"/>
    <property type="match status" value="1"/>
</dbReference>
<dbReference type="GO" id="GO:0005739">
    <property type="term" value="C:mitochondrion"/>
    <property type="evidence" value="ECO:0007669"/>
    <property type="project" value="UniProtKB-SubCell"/>
</dbReference>
<dbReference type="Pfam" id="PF02779">
    <property type="entry name" value="Transket_pyr"/>
    <property type="match status" value="1"/>
</dbReference>
<proteinExistence type="predicted"/>
<sequence length="558" mass="58909">MASRSALRRATAVIRSAYAARVGQAPCASGSYAHGLLDAKDERGAPSTSRRGGDARGFAASSAASSDDLPSHQIVPFPSLSPTMTHGGIAAWKKKEGEFVAAGDILAEIQTDKATMEMESMEDGWVAKILVAEGAEDVPVGKPVAVLCEEQDAVGAFKDYVPPAEDASPSGASPADAASASAPARAVLERPDYRPIGERGVPLTGSRAAGRQIEDDAGAAATAPAHGADATMMTVRDALNSAMAEEMERDQKVFIMGEEVGDYQGAYKITKGLIQRFGPERVRDTPITEAGFAGLACGAGFMGLKPVVEFMTFNFAMQAIDHIVNTAAKTLYMSAGTISCPIVFRGPNGAAAGVGAQHSQCFAAWYMSIPGLKVVVPYDAEDARGLMKAAIRDPDPVIFLENELLYGESFPISKEALSPEHVAPLGKALVMRPGSDVTLVSFSKMVGECKKAAEELAKEGIDAEVINLRCLRPLDRDAIAASVRKTNRIVVVEEGWPQAGVGAEIAAMVMEDAFDHLDAPVERITGVDIPMPYAKNLEDLALPKVADIVRVAKRVCYK</sequence>
<comment type="subcellular location">
    <subcellularLocation>
        <location evidence="2">Mitochondrion</location>
    </subcellularLocation>
</comment>
<dbReference type="OrthoDB" id="10266385at2759"/>
<dbReference type="eggNOG" id="KOG0557">
    <property type="taxonomic scope" value="Eukaryota"/>
</dbReference>
<comment type="cofactor">
    <cofactor evidence="1">
        <name>thiamine diphosphate</name>
        <dbReference type="ChEBI" id="CHEBI:58937"/>
    </cofactor>
</comment>
<dbReference type="GeneID" id="9684646"/>
<keyword evidence="10" id="KW-0496">Mitochondrion</keyword>
<keyword evidence="9" id="KW-0786">Thiamine pyrophosphate</keyword>
<keyword evidence="6" id="KW-0809">Transit peptide</keyword>
<gene>
    <name evidence="14" type="ORF">MICPUCDRAFT_58821</name>
</gene>
<evidence type="ECO:0000313" key="15">
    <source>
        <dbReference type="Proteomes" id="UP000001876"/>
    </source>
</evidence>
<evidence type="ECO:0000256" key="10">
    <source>
        <dbReference type="ARBA" id="ARBA00023128"/>
    </source>
</evidence>
<dbReference type="OMA" id="HVQLYNT"/>
<feature type="region of interest" description="Disordered" evidence="12">
    <location>
        <begin position="36"/>
        <end position="80"/>
    </location>
</feature>
<evidence type="ECO:0000256" key="2">
    <source>
        <dbReference type="ARBA" id="ARBA00004173"/>
    </source>
</evidence>
<keyword evidence="5" id="KW-0450">Lipoyl</keyword>
<dbReference type="FunFam" id="3.40.50.970:FF:000006">
    <property type="entry name" value="Pyruvate dehydrogenase E1 component subunit beta"/>
    <property type="match status" value="1"/>
</dbReference>
<dbReference type="GO" id="GO:0046872">
    <property type="term" value="F:metal ion binding"/>
    <property type="evidence" value="ECO:0007669"/>
    <property type="project" value="UniProtKB-KW"/>
</dbReference>
<keyword evidence="8" id="KW-0560">Oxidoreductase</keyword>
<dbReference type="SMART" id="SM00861">
    <property type="entry name" value="Transket_pyr"/>
    <property type="match status" value="1"/>
</dbReference>
<evidence type="ECO:0000313" key="14">
    <source>
        <dbReference type="EMBL" id="EEH56632.1"/>
    </source>
</evidence>
<dbReference type="CDD" id="cd06849">
    <property type="entry name" value="lipoyl_domain"/>
    <property type="match status" value="1"/>
</dbReference>
<evidence type="ECO:0000256" key="3">
    <source>
        <dbReference type="ARBA" id="ARBA00012281"/>
    </source>
</evidence>
<dbReference type="PANTHER" id="PTHR11624:SF96">
    <property type="entry name" value="PYRUVATE DEHYDROGENASE E1 COMPONENT SUBUNIT BETA, MITOCHONDRIAL"/>
    <property type="match status" value="1"/>
</dbReference>
<dbReference type="Pfam" id="PF02780">
    <property type="entry name" value="Transketolase_C"/>
    <property type="match status" value="1"/>
</dbReference>
<dbReference type="Gene3D" id="2.40.50.100">
    <property type="match status" value="1"/>
</dbReference>
<dbReference type="CDD" id="cd07036">
    <property type="entry name" value="TPP_PYR_E1-PDHc-beta_like"/>
    <property type="match status" value="1"/>
</dbReference>
<dbReference type="PROSITE" id="PS50968">
    <property type="entry name" value="BIOTINYL_LIPOYL"/>
    <property type="match status" value="1"/>
</dbReference>
<dbReference type="STRING" id="564608.C1MUI7"/>
<dbReference type="SUPFAM" id="SSF52922">
    <property type="entry name" value="TK C-terminal domain-like"/>
    <property type="match status" value="1"/>
</dbReference>
<dbReference type="NCBIfam" id="NF008854">
    <property type="entry name" value="PRK11892.1"/>
    <property type="match status" value="1"/>
</dbReference>
<dbReference type="EC" id="1.2.4.1" evidence="3"/>
<dbReference type="InterPro" id="IPR033248">
    <property type="entry name" value="Transketolase_C"/>
</dbReference>
<keyword evidence="7" id="KW-0630">Potassium</keyword>
<dbReference type="InterPro" id="IPR003016">
    <property type="entry name" value="2-oxoA_DH_lipoyl-BS"/>
</dbReference>
<keyword evidence="15" id="KW-1185">Reference proteome</keyword>
<dbReference type="InterPro" id="IPR005475">
    <property type="entry name" value="Transketolase-like_Pyr-bd"/>
</dbReference>
<evidence type="ECO:0000256" key="1">
    <source>
        <dbReference type="ARBA" id="ARBA00001964"/>
    </source>
</evidence>
<dbReference type="GO" id="GO:0004739">
    <property type="term" value="F:pyruvate dehydrogenase (acetyl-transferring) activity"/>
    <property type="evidence" value="ECO:0007669"/>
    <property type="project" value="UniProtKB-EC"/>
</dbReference>
<dbReference type="InterPro" id="IPR027110">
    <property type="entry name" value="PDHB_mito-type"/>
</dbReference>
<evidence type="ECO:0000256" key="7">
    <source>
        <dbReference type="ARBA" id="ARBA00022958"/>
    </source>
</evidence>
<keyword evidence="4" id="KW-0479">Metal-binding</keyword>
<feature type="region of interest" description="Disordered" evidence="12">
    <location>
        <begin position="160"/>
        <end position="208"/>
    </location>
</feature>
<reference evidence="14 15" key="1">
    <citation type="journal article" date="2009" name="Science">
        <title>Green evolution and dynamic adaptations revealed by genomes of the marine picoeukaryotes Micromonas.</title>
        <authorList>
            <person name="Worden A.Z."/>
            <person name="Lee J.H."/>
            <person name="Mock T."/>
            <person name="Rouze P."/>
            <person name="Simmons M.P."/>
            <person name="Aerts A.L."/>
            <person name="Allen A.E."/>
            <person name="Cuvelier M.L."/>
            <person name="Derelle E."/>
            <person name="Everett M.V."/>
            <person name="Foulon E."/>
            <person name="Grimwood J."/>
            <person name="Gundlach H."/>
            <person name="Henrissat B."/>
            <person name="Napoli C."/>
            <person name="McDonald S.M."/>
            <person name="Parker M.S."/>
            <person name="Rombauts S."/>
            <person name="Salamov A."/>
            <person name="Von Dassow P."/>
            <person name="Badger J.H."/>
            <person name="Coutinho P.M."/>
            <person name="Demir E."/>
            <person name="Dubchak I."/>
            <person name="Gentemann C."/>
            <person name="Eikrem W."/>
            <person name="Gready J.E."/>
            <person name="John U."/>
            <person name="Lanier W."/>
            <person name="Lindquist E.A."/>
            <person name="Lucas S."/>
            <person name="Mayer K.F."/>
            <person name="Moreau H."/>
            <person name="Not F."/>
            <person name="Otillar R."/>
            <person name="Panaud O."/>
            <person name="Pangilinan J."/>
            <person name="Paulsen I."/>
            <person name="Piegu B."/>
            <person name="Poliakov A."/>
            <person name="Robbens S."/>
            <person name="Schmutz J."/>
            <person name="Toulza E."/>
            <person name="Wyss T."/>
            <person name="Zelensky A."/>
            <person name="Zhou K."/>
            <person name="Armbrust E.V."/>
            <person name="Bhattacharya D."/>
            <person name="Goodenough U.W."/>
            <person name="Van de Peer Y."/>
            <person name="Grigoriev I.V."/>
        </authorList>
    </citation>
    <scope>NUCLEOTIDE SEQUENCE [LARGE SCALE GENOMIC DNA]</scope>
    <source>
        <strain evidence="14 15">CCMP1545</strain>
    </source>
</reference>
<evidence type="ECO:0000256" key="12">
    <source>
        <dbReference type="SAM" id="MobiDB-lite"/>
    </source>
</evidence>
<dbReference type="AlphaFoldDB" id="C1MUI7"/>
<dbReference type="RefSeq" id="XP_003059500.1">
    <property type="nucleotide sequence ID" value="XM_003059454.1"/>
</dbReference>
<dbReference type="InterPro" id="IPR029061">
    <property type="entry name" value="THDP-binding"/>
</dbReference>
<dbReference type="InterPro" id="IPR009014">
    <property type="entry name" value="Transketo_C/PFOR_II"/>
</dbReference>
<dbReference type="GO" id="GO:0006086">
    <property type="term" value="P:pyruvate decarboxylation to acetyl-CoA"/>
    <property type="evidence" value="ECO:0007669"/>
    <property type="project" value="InterPro"/>
</dbReference>
<dbReference type="EMBL" id="GG663740">
    <property type="protein sequence ID" value="EEH56632.1"/>
    <property type="molecule type" value="Genomic_DNA"/>
</dbReference>
<dbReference type="InterPro" id="IPR000089">
    <property type="entry name" value="Biotin_lipoyl"/>
</dbReference>
<feature type="compositionally biased region" description="Low complexity" evidence="12">
    <location>
        <begin position="56"/>
        <end position="68"/>
    </location>
</feature>
<dbReference type="Gene3D" id="3.40.50.920">
    <property type="match status" value="1"/>
</dbReference>
<dbReference type="NCBIfam" id="NF006667">
    <property type="entry name" value="PRK09212.1"/>
    <property type="match status" value="1"/>
</dbReference>